<dbReference type="SUPFAM" id="SSF46955">
    <property type="entry name" value="Putative DNA-binding domain"/>
    <property type="match status" value="1"/>
</dbReference>
<name>A0ABV7JN75_9SPHI</name>
<dbReference type="InterPro" id="IPR041657">
    <property type="entry name" value="HTH_17"/>
</dbReference>
<protein>
    <submittedName>
        <fullName evidence="2">Helix-turn-helix domain-containing protein</fullName>
    </submittedName>
</protein>
<sequence>MENLDLAIVSELQKQHHTLKQMLSCLMVLAGEKHPDSRAEHAEPVPEEKLFNRNEAAAFLLVHPRTVTRYRTSGRLRFVHNADSRIRYREEDLKDCYFWKWDKRP</sequence>
<dbReference type="InterPro" id="IPR009061">
    <property type="entry name" value="DNA-bd_dom_put_sf"/>
</dbReference>
<accession>A0ABV7JN75</accession>
<feature type="domain" description="Helix-turn-helix" evidence="1">
    <location>
        <begin position="54"/>
        <end position="94"/>
    </location>
</feature>
<gene>
    <name evidence="2" type="ORF">ACFOET_11660</name>
</gene>
<organism evidence="2 3">
    <name type="scientific">Parapedobacter deserti</name>
    <dbReference type="NCBI Taxonomy" id="1912957"/>
    <lineage>
        <taxon>Bacteria</taxon>
        <taxon>Pseudomonadati</taxon>
        <taxon>Bacteroidota</taxon>
        <taxon>Sphingobacteriia</taxon>
        <taxon>Sphingobacteriales</taxon>
        <taxon>Sphingobacteriaceae</taxon>
        <taxon>Parapedobacter</taxon>
    </lineage>
</organism>
<dbReference type="EMBL" id="JBHRTA010000036">
    <property type="protein sequence ID" value="MFC3198269.1"/>
    <property type="molecule type" value="Genomic_DNA"/>
</dbReference>
<comment type="caution">
    <text evidence="2">The sequence shown here is derived from an EMBL/GenBank/DDBJ whole genome shotgun (WGS) entry which is preliminary data.</text>
</comment>
<dbReference type="RefSeq" id="WP_379022763.1">
    <property type="nucleotide sequence ID" value="NZ_JBHRTA010000036.1"/>
</dbReference>
<keyword evidence="3" id="KW-1185">Reference proteome</keyword>
<dbReference type="Pfam" id="PF12728">
    <property type="entry name" value="HTH_17"/>
    <property type="match status" value="1"/>
</dbReference>
<proteinExistence type="predicted"/>
<evidence type="ECO:0000313" key="2">
    <source>
        <dbReference type="EMBL" id="MFC3198269.1"/>
    </source>
</evidence>
<dbReference type="Proteomes" id="UP001595526">
    <property type="component" value="Unassembled WGS sequence"/>
</dbReference>
<evidence type="ECO:0000259" key="1">
    <source>
        <dbReference type="Pfam" id="PF12728"/>
    </source>
</evidence>
<reference evidence="3" key="1">
    <citation type="journal article" date="2019" name="Int. J. Syst. Evol. Microbiol.">
        <title>The Global Catalogue of Microorganisms (GCM) 10K type strain sequencing project: providing services to taxonomists for standard genome sequencing and annotation.</title>
        <authorList>
            <consortium name="The Broad Institute Genomics Platform"/>
            <consortium name="The Broad Institute Genome Sequencing Center for Infectious Disease"/>
            <person name="Wu L."/>
            <person name="Ma J."/>
        </authorList>
    </citation>
    <scope>NUCLEOTIDE SEQUENCE [LARGE SCALE GENOMIC DNA]</scope>
    <source>
        <strain evidence="3">KCTC 52416</strain>
    </source>
</reference>
<evidence type="ECO:0000313" key="3">
    <source>
        <dbReference type="Proteomes" id="UP001595526"/>
    </source>
</evidence>